<feature type="domain" description="HTH lysR-type" evidence="5">
    <location>
        <begin position="2"/>
        <end position="59"/>
    </location>
</feature>
<dbReference type="Proteomes" id="UP000199524">
    <property type="component" value="Chromosome I"/>
</dbReference>
<protein>
    <submittedName>
        <fullName evidence="6">DNA-binding transcriptional regulator, LysR family</fullName>
    </submittedName>
</protein>
<dbReference type="AlphaFoldDB" id="A0A1H1V0T3"/>
<dbReference type="EMBL" id="LT629777">
    <property type="protein sequence ID" value="SDS78200.1"/>
    <property type="molecule type" value="Genomic_DNA"/>
</dbReference>
<dbReference type="GeneID" id="300207718"/>
<dbReference type="Gene3D" id="3.40.190.290">
    <property type="match status" value="1"/>
</dbReference>
<proteinExistence type="inferred from homology"/>
<accession>A0A1H1V0T3</accession>
<dbReference type="Pfam" id="PF00126">
    <property type="entry name" value="HTH_1"/>
    <property type="match status" value="1"/>
</dbReference>
<reference evidence="7" key="1">
    <citation type="submission" date="2016-10" db="EMBL/GenBank/DDBJ databases">
        <authorList>
            <person name="Varghese N."/>
            <person name="Submissions S."/>
        </authorList>
    </citation>
    <scope>NUCLEOTIDE SEQUENCE [LARGE SCALE GENOMIC DNA]</scope>
    <source>
        <strain evidence="7">ATCC 23835</strain>
    </source>
</reference>
<evidence type="ECO:0000259" key="5">
    <source>
        <dbReference type="PROSITE" id="PS50931"/>
    </source>
</evidence>
<evidence type="ECO:0000313" key="7">
    <source>
        <dbReference type="Proteomes" id="UP000199524"/>
    </source>
</evidence>
<dbReference type="GO" id="GO:0005829">
    <property type="term" value="C:cytosol"/>
    <property type="evidence" value="ECO:0007669"/>
    <property type="project" value="TreeGrafter"/>
</dbReference>
<dbReference type="InterPro" id="IPR005119">
    <property type="entry name" value="LysR_subst-bd"/>
</dbReference>
<dbReference type="GO" id="GO:0003677">
    <property type="term" value="F:DNA binding"/>
    <property type="evidence" value="ECO:0007669"/>
    <property type="project" value="UniProtKB-KW"/>
</dbReference>
<sequence>MMNLMHWRLLVAILDSGTITRAAEQVGMTQSAASQALAGMEETLGVQLFVREARQAVPTAVGLHVLEQARLMLGALQNIRQRVDSAKGLARGTIRLASFPMVLSTLLPPLLQRFRQRYPGIEVIALEVSDHEVEAMLAGNLVDVGVVLNPEPGRAARELGRDRWVAVLPLGHHLAARGLEGRVSLAELVAEPFVLATGGCTVNARSLAAEAGLQLADVRVEVREWSSAFALVRENLGVSLVPELTLPPERRGLRVLPLDIPVERRFALVACPAASQRAAVAALFEMLDQSAI</sequence>
<organism evidence="6 7">
    <name type="scientific">Pseudomonas asplenii</name>
    <dbReference type="NCBI Taxonomy" id="53407"/>
    <lineage>
        <taxon>Bacteria</taxon>
        <taxon>Pseudomonadati</taxon>
        <taxon>Pseudomonadota</taxon>
        <taxon>Gammaproteobacteria</taxon>
        <taxon>Pseudomonadales</taxon>
        <taxon>Pseudomonadaceae</taxon>
        <taxon>Pseudomonas</taxon>
    </lineage>
</organism>
<gene>
    <name evidence="6" type="ORF">SAMN05216598_2746</name>
</gene>
<dbReference type="PANTHER" id="PTHR30419">
    <property type="entry name" value="HTH-TYPE TRANSCRIPTIONAL REGULATOR YBHD"/>
    <property type="match status" value="1"/>
</dbReference>
<dbReference type="SUPFAM" id="SSF53850">
    <property type="entry name" value="Periplasmic binding protein-like II"/>
    <property type="match status" value="1"/>
</dbReference>
<dbReference type="CDD" id="cd05466">
    <property type="entry name" value="PBP2_LTTR_substrate"/>
    <property type="match status" value="1"/>
</dbReference>
<evidence type="ECO:0000256" key="3">
    <source>
        <dbReference type="ARBA" id="ARBA00023125"/>
    </source>
</evidence>
<evidence type="ECO:0000256" key="1">
    <source>
        <dbReference type="ARBA" id="ARBA00009437"/>
    </source>
</evidence>
<keyword evidence="3 6" id="KW-0238">DNA-binding</keyword>
<dbReference type="PANTHER" id="PTHR30419:SF8">
    <property type="entry name" value="NITROGEN ASSIMILATION TRANSCRIPTIONAL ACTIVATOR-RELATED"/>
    <property type="match status" value="1"/>
</dbReference>
<evidence type="ECO:0000256" key="4">
    <source>
        <dbReference type="ARBA" id="ARBA00023163"/>
    </source>
</evidence>
<dbReference type="InterPro" id="IPR000847">
    <property type="entry name" value="LysR_HTH_N"/>
</dbReference>
<dbReference type="InterPro" id="IPR036388">
    <property type="entry name" value="WH-like_DNA-bd_sf"/>
</dbReference>
<comment type="similarity">
    <text evidence="1">Belongs to the LysR transcriptional regulatory family.</text>
</comment>
<dbReference type="Gene3D" id="1.10.10.10">
    <property type="entry name" value="Winged helix-like DNA-binding domain superfamily/Winged helix DNA-binding domain"/>
    <property type="match status" value="1"/>
</dbReference>
<dbReference type="Pfam" id="PF03466">
    <property type="entry name" value="LysR_substrate"/>
    <property type="match status" value="1"/>
</dbReference>
<name>A0A1H1V0T3_9PSED</name>
<keyword evidence="4" id="KW-0804">Transcription</keyword>
<evidence type="ECO:0000313" key="6">
    <source>
        <dbReference type="EMBL" id="SDS78200.1"/>
    </source>
</evidence>
<dbReference type="GO" id="GO:0003700">
    <property type="term" value="F:DNA-binding transcription factor activity"/>
    <property type="evidence" value="ECO:0007669"/>
    <property type="project" value="InterPro"/>
</dbReference>
<evidence type="ECO:0000256" key="2">
    <source>
        <dbReference type="ARBA" id="ARBA00023015"/>
    </source>
</evidence>
<dbReference type="InterPro" id="IPR050950">
    <property type="entry name" value="HTH-type_LysR_regulators"/>
</dbReference>
<dbReference type="PRINTS" id="PR00039">
    <property type="entry name" value="HTHLYSR"/>
</dbReference>
<dbReference type="PROSITE" id="PS50931">
    <property type="entry name" value="HTH_LYSR"/>
    <property type="match status" value="1"/>
</dbReference>
<dbReference type="RefSeq" id="WP_090205642.1">
    <property type="nucleotide sequence ID" value="NZ_LT629777.1"/>
</dbReference>
<dbReference type="SUPFAM" id="SSF46785">
    <property type="entry name" value="Winged helix' DNA-binding domain"/>
    <property type="match status" value="1"/>
</dbReference>
<keyword evidence="2" id="KW-0805">Transcription regulation</keyword>
<keyword evidence="7" id="KW-1185">Reference proteome</keyword>
<dbReference type="InterPro" id="IPR036390">
    <property type="entry name" value="WH_DNA-bd_sf"/>
</dbReference>